<keyword evidence="2" id="KW-1185">Reference proteome</keyword>
<reference evidence="1 2" key="1">
    <citation type="submission" date="2017-04" db="EMBL/GenBank/DDBJ databases">
        <authorList>
            <person name="Afonso C.L."/>
            <person name="Miller P.J."/>
            <person name="Scott M.A."/>
            <person name="Spackman E."/>
            <person name="Goraichik I."/>
            <person name="Dimitrov K.M."/>
            <person name="Suarez D.L."/>
            <person name="Swayne D.E."/>
        </authorList>
    </citation>
    <scope>NUCLEOTIDE SEQUENCE [LARGE SCALE GENOMIC DNA]</scope>
    <source>
        <strain evidence="1 2">KR-140</strain>
    </source>
</reference>
<evidence type="ECO:0000313" key="1">
    <source>
        <dbReference type="EMBL" id="SMB88593.1"/>
    </source>
</evidence>
<dbReference type="AlphaFoldDB" id="A0A1W1V5L3"/>
<sequence>MLRPPMEADVPALLAITATTPEEWAVWRLRPPRPGPFRRRLEVRHGERSPALSVPLPGAEIFALQPSEDGQITPRQGKCGGVGARPGAAGRVFQILPVRAQPAADTQVVLPGPVLLDPRDDR</sequence>
<gene>
    <name evidence="1" type="ORF">SAMN00790413_00111</name>
</gene>
<proteinExistence type="predicted"/>
<name>A0A1W1V5L3_9DEIO</name>
<dbReference type="RefSeq" id="WP_084047842.1">
    <property type="nucleotide sequence ID" value="NZ_FWWU01000009.1"/>
</dbReference>
<evidence type="ECO:0000313" key="2">
    <source>
        <dbReference type="Proteomes" id="UP000192582"/>
    </source>
</evidence>
<protein>
    <submittedName>
        <fullName evidence="1">Uncharacterized protein</fullName>
    </submittedName>
</protein>
<dbReference type="EMBL" id="FWWU01000009">
    <property type="protein sequence ID" value="SMB88593.1"/>
    <property type="molecule type" value="Genomic_DNA"/>
</dbReference>
<dbReference type="STRING" id="695939.SAMN00790413_00111"/>
<organism evidence="1 2">
    <name type="scientific">Deinococcus hopiensis KR-140</name>
    <dbReference type="NCBI Taxonomy" id="695939"/>
    <lineage>
        <taxon>Bacteria</taxon>
        <taxon>Thermotogati</taxon>
        <taxon>Deinococcota</taxon>
        <taxon>Deinococci</taxon>
        <taxon>Deinococcales</taxon>
        <taxon>Deinococcaceae</taxon>
        <taxon>Deinococcus</taxon>
    </lineage>
</organism>
<dbReference type="Proteomes" id="UP000192582">
    <property type="component" value="Unassembled WGS sequence"/>
</dbReference>
<accession>A0A1W1V5L3</accession>